<feature type="transmembrane region" description="Helical" evidence="6">
    <location>
        <begin position="32"/>
        <end position="50"/>
    </location>
</feature>
<evidence type="ECO:0000256" key="3">
    <source>
        <dbReference type="ARBA" id="ARBA00022692"/>
    </source>
</evidence>
<dbReference type="PANTHER" id="PTHR31885">
    <property type="entry name" value="GH04784P"/>
    <property type="match status" value="1"/>
</dbReference>
<evidence type="ECO:0000256" key="2">
    <source>
        <dbReference type="ARBA" id="ARBA00007375"/>
    </source>
</evidence>
<feature type="transmembrane region" description="Helical" evidence="6">
    <location>
        <begin position="196"/>
        <end position="219"/>
    </location>
</feature>
<evidence type="ECO:0000256" key="4">
    <source>
        <dbReference type="ARBA" id="ARBA00022989"/>
    </source>
</evidence>
<dbReference type="GO" id="GO:0016787">
    <property type="term" value="F:hydrolase activity"/>
    <property type="evidence" value="ECO:0007669"/>
    <property type="project" value="TreeGrafter"/>
</dbReference>
<dbReference type="Pfam" id="PF07947">
    <property type="entry name" value="YhhN"/>
    <property type="match status" value="1"/>
</dbReference>
<feature type="transmembrane region" description="Helical" evidence="6">
    <location>
        <begin position="165"/>
        <end position="184"/>
    </location>
</feature>
<comment type="similarity">
    <text evidence="2">Belongs to the TMEM86 family.</text>
</comment>
<evidence type="ECO:0000313" key="7">
    <source>
        <dbReference type="EMBL" id="KAG9389601.1"/>
    </source>
</evidence>
<protein>
    <submittedName>
        <fullName evidence="7">YhhN-like</fullName>
    </submittedName>
</protein>
<dbReference type="AlphaFoldDB" id="A0A8J6BTQ8"/>
<dbReference type="GO" id="GO:0016020">
    <property type="term" value="C:membrane"/>
    <property type="evidence" value="ECO:0007669"/>
    <property type="project" value="UniProtKB-SubCell"/>
</dbReference>
<feature type="transmembrane region" description="Helical" evidence="6">
    <location>
        <begin position="56"/>
        <end position="76"/>
    </location>
</feature>
<evidence type="ECO:0000313" key="8">
    <source>
        <dbReference type="Proteomes" id="UP000717585"/>
    </source>
</evidence>
<evidence type="ECO:0000256" key="1">
    <source>
        <dbReference type="ARBA" id="ARBA00004141"/>
    </source>
</evidence>
<dbReference type="InterPro" id="IPR012506">
    <property type="entry name" value="TMEM86B-like"/>
</dbReference>
<feature type="transmembrane region" description="Helical" evidence="6">
    <location>
        <begin position="83"/>
        <end position="104"/>
    </location>
</feature>
<dbReference type="Proteomes" id="UP000717585">
    <property type="component" value="Unassembled WGS sequence"/>
</dbReference>
<accession>A0A8J6BTQ8</accession>
<dbReference type="OrthoDB" id="2133758at2759"/>
<keyword evidence="4 6" id="KW-1133">Transmembrane helix</keyword>
<evidence type="ECO:0000256" key="5">
    <source>
        <dbReference type="ARBA" id="ARBA00023136"/>
    </source>
</evidence>
<gene>
    <name evidence="7" type="ORF">J8273_8894</name>
</gene>
<dbReference type="EMBL" id="JAHDYR010000069">
    <property type="protein sequence ID" value="KAG9389601.1"/>
    <property type="molecule type" value="Genomic_DNA"/>
</dbReference>
<dbReference type="PANTHER" id="PTHR31885:SF6">
    <property type="entry name" value="GH04784P"/>
    <property type="match status" value="1"/>
</dbReference>
<keyword evidence="3 6" id="KW-0812">Transmembrane</keyword>
<reference evidence="7" key="1">
    <citation type="submission" date="2021-05" db="EMBL/GenBank/DDBJ databases">
        <title>A free-living protist that lacks canonical eukaryotic 1 DNA replication and segregation systems.</title>
        <authorList>
            <person name="Salas-Leiva D.E."/>
            <person name="Tromer E.C."/>
            <person name="Curtis B.A."/>
            <person name="Jerlstrom-Hultqvist J."/>
            <person name="Kolisko M."/>
            <person name="Yi Z."/>
            <person name="Salas-Leiva J.S."/>
            <person name="Gallot-Lavallee L."/>
            <person name="Kops G.J.P.L."/>
            <person name="Archibald J.M."/>
            <person name="Simpson A.G.B."/>
            <person name="Roger A.J."/>
        </authorList>
    </citation>
    <scope>NUCLEOTIDE SEQUENCE</scope>
    <source>
        <strain evidence="7">BICM</strain>
    </source>
</reference>
<keyword evidence="8" id="KW-1185">Reference proteome</keyword>
<evidence type="ECO:0000256" key="6">
    <source>
        <dbReference type="SAM" id="Phobius"/>
    </source>
</evidence>
<name>A0A8J6BTQ8_9EUKA</name>
<proteinExistence type="inferred from homology"/>
<organism evidence="7 8">
    <name type="scientific">Carpediemonas membranifera</name>
    <dbReference type="NCBI Taxonomy" id="201153"/>
    <lineage>
        <taxon>Eukaryota</taxon>
        <taxon>Metamonada</taxon>
        <taxon>Carpediemonas-like organisms</taxon>
        <taxon>Carpediemonas</taxon>
    </lineage>
</organism>
<comment type="caution">
    <text evidence="7">The sequence shown here is derived from an EMBL/GenBank/DDBJ whole genome shotgun (WGS) entry which is preliminary data.</text>
</comment>
<keyword evidence="5 6" id="KW-0472">Membrane</keyword>
<feature type="transmembrane region" description="Helical" evidence="6">
    <location>
        <begin position="110"/>
        <end position="134"/>
    </location>
</feature>
<sequence length="257" mass="28343">MVDMSTVVKDGLSIPDKPVKNSSFFGELARSLTVPLLLLCAFDIFIYSFTTLADNHMTFTVTKTLACSILGLIAVLNKRWVIASGLILGAVGDAILALACHMLFVTGDPFGRPFFGVGAGIFLIGHFSYIYYAVALHSRSWSLQYLAPFVILGSTFEYFELTQGNGNATLVVPFYVGILALMGWRTTCLPKTSVDNWMVSMAGVLFFISDGTLGFQYFVCDVPHSRVIIMVSYWGAQALFLLQDLHRPRQGKMISKF</sequence>
<comment type="subcellular location">
    <subcellularLocation>
        <location evidence="1">Membrane</location>
        <topology evidence="1">Multi-pass membrane protein</topology>
    </subcellularLocation>
</comment>